<dbReference type="PANTHER" id="PTHR30574:SF1">
    <property type="entry name" value="SULPHUR TRANSPORT DOMAIN-CONTAINING PROTEIN"/>
    <property type="match status" value="1"/>
</dbReference>
<comment type="subcellular location">
    <subcellularLocation>
        <location evidence="1">Cell inner membrane</location>
        <topology evidence="1">Multi-pass membrane protein</topology>
    </subcellularLocation>
</comment>
<name>A0A5R8Y300_9BACT</name>
<keyword evidence="11" id="KW-1185">Reference proteome</keyword>
<dbReference type="AlphaFoldDB" id="A0A5R8Y300"/>
<sequence length="359" mass="39668">MLELEIYQIVNLLGFILGSAFGMIAQKRQFCFSGSIKDYILTKSTMRGASVVMAMIVAIISTFFVSSYFELDLTNTVYYKDNLNYFAIIFGGALFGVGMMLADGCSNRHLIKFAQGDKNSLISIVFIGIFAFATTRGLLNGFLDPFVNNPTLIEWSSKLENFTMNIYFIIAVLLILLKVLVRHAVRLPNLWDGVLIGLLVAAAWFITSVIGSESIERMIDPAGITFVYPTAKTLELFMLYQVNELSFSISLIVGIVFGAFLMSKFNRKYSFGCTSAKGEHRVRNNMIGGAMMGTGGILSIGCTVGQGLTGLSTLAFASLVAIVSIFVSGYFTAKYLNKKDQLPMCFIFEWGDNRTDYQI</sequence>
<evidence type="ECO:0000256" key="6">
    <source>
        <dbReference type="ARBA" id="ARBA00022989"/>
    </source>
</evidence>
<keyword evidence="4" id="KW-0997">Cell inner membrane</keyword>
<comment type="similarity">
    <text evidence="8">Belongs to the TsuA/YedE (TC 9.B.102) family.</text>
</comment>
<evidence type="ECO:0000256" key="2">
    <source>
        <dbReference type="ARBA" id="ARBA00022448"/>
    </source>
</evidence>
<feature type="transmembrane region" description="Helical" evidence="9">
    <location>
        <begin position="245"/>
        <end position="265"/>
    </location>
</feature>
<dbReference type="PANTHER" id="PTHR30574">
    <property type="entry name" value="INNER MEMBRANE PROTEIN YEDE"/>
    <property type="match status" value="1"/>
</dbReference>
<evidence type="ECO:0000256" key="8">
    <source>
        <dbReference type="ARBA" id="ARBA00035655"/>
    </source>
</evidence>
<feature type="transmembrane region" description="Helical" evidence="9">
    <location>
        <begin position="85"/>
        <end position="102"/>
    </location>
</feature>
<evidence type="ECO:0000313" key="11">
    <source>
        <dbReference type="Proteomes" id="UP000308901"/>
    </source>
</evidence>
<dbReference type="GO" id="GO:0005886">
    <property type="term" value="C:plasma membrane"/>
    <property type="evidence" value="ECO:0007669"/>
    <property type="project" value="UniProtKB-SubCell"/>
</dbReference>
<keyword evidence="3" id="KW-1003">Cell membrane</keyword>
<organism evidence="10 11">
    <name type="scientific">Arcobacter arenosus</name>
    <dbReference type="NCBI Taxonomy" id="2576037"/>
    <lineage>
        <taxon>Bacteria</taxon>
        <taxon>Pseudomonadati</taxon>
        <taxon>Campylobacterota</taxon>
        <taxon>Epsilonproteobacteria</taxon>
        <taxon>Campylobacterales</taxon>
        <taxon>Arcobacteraceae</taxon>
        <taxon>Arcobacter</taxon>
    </lineage>
</organism>
<protein>
    <submittedName>
        <fullName evidence="10">YeeE/YedE family protein</fullName>
    </submittedName>
</protein>
<feature type="transmembrane region" description="Helical" evidence="9">
    <location>
        <begin position="6"/>
        <end position="25"/>
    </location>
</feature>
<feature type="transmembrane region" description="Helical" evidence="9">
    <location>
        <begin position="46"/>
        <end position="65"/>
    </location>
</feature>
<feature type="transmembrane region" description="Helical" evidence="9">
    <location>
        <begin position="286"/>
        <end position="308"/>
    </location>
</feature>
<proteinExistence type="inferred from homology"/>
<evidence type="ECO:0000256" key="1">
    <source>
        <dbReference type="ARBA" id="ARBA00004429"/>
    </source>
</evidence>
<feature type="transmembrane region" description="Helical" evidence="9">
    <location>
        <begin position="162"/>
        <end position="181"/>
    </location>
</feature>
<keyword evidence="7 9" id="KW-0472">Membrane</keyword>
<evidence type="ECO:0000256" key="3">
    <source>
        <dbReference type="ARBA" id="ARBA00022475"/>
    </source>
</evidence>
<evidence type="ECO:0000256" key="5">
    <source>
        <dbReference type="ARBA" id="ARBA00022692"/>
    </source>
</evidence>
<dbReference type="Pfam" id="PF04143">
    <property type="entry name" value="Sulf_transp"/>
    <property type="match status" value="1"/>
</dbReference>
<dbReference type="OrthoDB" id="5342349at2"/>
<feature type="transmembrane region" description="Helical" evidence="9">
    <location>
        <begin position="314"/>
        <end position="333"/>
    </location>
</feature>
<keyword evidence="2" id="KW-0813">Transport</keyword>
<keyword evidence="5 9" id="KW-0812">Transmembrane</keyword>
<evidence type="ECO:0000256" key="4">
    <source>
        <dbReference type="ARBA" id="ARBA00022519"/>
    </source>
</evidence>
<feature type="transmembrane region" description="Helical" evidence="9">
    <location>
        <begin position="193"/>
        <end position="211"/>
    </location>
</feature>
<evidence type="ECO:0000256" key="7">
    <source>
        <dbReference type="ARBA" id="ARBA00023136"/>
    </source>
</evidence>
<comment type="caution">
    <text evidence="10">The sequence shown here is derived from an EMBL/GenBank/DDBJ whole genome shotgun (WGS) entry which is preliminary data.</text>
</comment>
<feature type="transmembrane region" description="Helical" evidence="9">
    <location>
        <begin position="122"/>
        <end position="142"/>
    </location>
</feature>
<dbReference type="RefSeq" id="WP_138150735.1">
    <property type="nucleotide sequence ID" value="NZ_VANU01000001.1"/>
</dbReference>
<dbReference type="Proteomes" id="UP000308901">
    <property type="component" value="Unassembled WGS sequence"/>
</dbReference>
<accession>A0A5R8Y300</accession>
<gene>
    <name evidence="10" type="ORF">FDK22_00070</name>
</gene>
<evidence type="ECO:0000313" key="10">
    <source>
        <dbReference type="EMBL" id="TLP40444.1"/>
    </source>
</evidence>
<dbReference type="EMBL" id="VANU01000001">
    <property type="protein sequence ID" value="TLP40444.1"/>
    <property type="molecule type" value="Genomic_DNA"/>
</dbReference>
<reference evidence="10 11" key="1">
    <citation type="submission" date="2019-05" db="EMBL/GenBank/DDBJ databases">
        <title>Arcobacter sp. nov., isolated from sea sediment.</title>
        <authorList>
            <person name="Kim W."/>
        </authorList>
    </citation>
    <scope>NUCLEOTIDE SEQUENCE [LARGE SCALE GENOMIC DNA]</scope>
    <source>
        <strain evidence="10 11">CAU 1517</strain>
    </source>
</reference>
<dbReference type="InterPro" id="IPR007272">
    <property type="entry name" value="Sulf_transp_TsuA/YedE"/>
</dbReference>
<keyword evidence="6 9" id="KW-1133">Transmembrane helix</keyword>
<evidence type="ECO:0000256" key="9">
    <source>
        <dbReference type="SAM" id="Phobius"/>
    </source>
</evidence>